<dbReference type="RefSeq" id="WP_220566049.1">
    <property type="nucleotide sequence ID" value="NZ_CP074136.1"/>
</dbReference>
<geneLocation type="plasmid" evidence="2 3">
    <name>unnamed4</name>
</geneLocation>
<evidence type="ECO:0000313" key="2">
    <source>
        <dbReference type="EMBL" id="QUX26470.1"/>
    </source>
</evidence>
<evidence type="ECO:0000313" key="3">
    <source>
        <dbReference type="Proteomes" id="UP000676079"/>
    </source>
</evidence>
<sequence length="171" mass="18513">MTEGKPLHLLTPAELRARYGTAPPPRPLTPQETEDLRRRLNADGDLALTPDEHRAYYQLGVVRYAQDVDALVARVSAEALDTAPASPARSYAAGILDAVAWARGERREAPVTGAHPRARLPSTGEMQREAADAAEVLEGRARSGHPRGYISGVECTLLWLVCSGNAHPWTS</sequence>
<accession>A0A975QCN1</accession>
<dbReference type="EMBL" id="CP074136">
    <property type="protein sequence ID" value="QUX26470.1"/>
    <property type="molecule type" value="Genomic_DNA"/>
</dbReference>
<dbReference type="Proteomes" id="UP000676079">
    <property type="component" value="Plasmid unnamed4"/>
</dbReference>
<proteinExistence type="predicted"/>
<organism evidence="2 3">
    <name type="scientific">Nocardiopsis changdeensis</name>
    <dbReference type="NCBI Taxonomy" id="2831969"/>
    <lineage>
        <taxon>Bacteria</taxon>
        <taxon>Bacillati</taxon>
        <taxon>Actinomycetota</taxon>
        <taxon>Actinomycetes</taxon>
        <taxon>Streptosporangiales</taxon>
        <taxon>Nocardiopsidaceae</taxon>
        <taxon>Nocardiopsis</taxon>
    </lineage>
</organism>
<name>A0A975QCN1_9ACTN</name>
<gene>
    <name evidence="2" type="ORF">KGD84_32750</name>
</gene>
<keyword evidence="2" id="KW-0614">Plasmid</keyword>
<protein>
    <submittedName>
        <fullName evidence="2">Uncharacterized protein</fullName>
    </submittedName>
</protein>
<reference evidence="3" key="1">
    <citation type="submission" date="2021-05" db="EMBL/GenBank/DDBJ databases">
        <title>Direct Submission.</title>
        <authorList>
            <person name="Li K."/>
            <person name="Gao J."/>
        </authorList>
    </citation>
    <scope>NUCLEOTIDE SEQUENCE [LARGE SCALE GENOMIC DNA]</scope>
    <source>
        <strain evidence="3">Mg02</strain>
        <plasmid evidence="3">unnamed4</plasmid>
    </source>
</reference>
<keyword evidence="3" id="KW-1185">Reference proteome</keyword>
<feature type="region of interest" description="Disordered" evidence="1">
    <location>
        <begin position="108"/>
        <end position="132"/>
    </location>
</feature>
<evidence type="ECO:0000256" key="1">
    <source>
        <dbReference type="SAM" id="MobiDB-lite"/>
    </source>
</evidence>